<dbReference type="STRING" id="1093900.A0A507AQC9"/>
<feature type="binding site" evidence="7">
    <location>
        <position position="215"/>
    </location>
    <ligand>
        <name>Zn(2+)</name>
        <dbReference type="ChEBI" id="CHEBI:29105"/>
        <label>1</label>
    </ligand>
</feature>
<evidence type="ECO:0000256" key="7">
    <source>
        <dbReference type="PIRSR" id="PIRSR037217-2"/>
    </source>
</evidence>
<evidence type="ECO:0000256" key="1">
    <source>
        <dbReference type="ARBA" id="ARBA00006247"/>
    </source>
</evidence>
<dbReference type="CDD" id="cd05674">
    <property type="entry name" value="M20_yscS"/>
    <property type="match status" value="1"/>
</dbReference>
<comment type="similarity">
    <text evidence="1">Belongs to the peptidase M20A family.</text>
</comment>
<dbReference type="Gene3D" id="3.30.70.360">
    <property type="match status" value="1"/>
</dbReference>
<evidence type="ECO:0000313" key="10">
    <source>
        <dbReference type="Proteomes" id="UP000319257"/>
    </source>
</evidence>
<sequence>MYRQLLWLGLTSAAAAAVLADTYAQHALTFETESSKKFKCDLPPSVAPGDDGFPLASDLFSGNEALERQVARHGAIVRVPSISFDDMDEVDVDERWDVFLDLHRVLEQQFPKVHERMTKEIVNRLGLVYTIKGKDESLKPLMLAAHQDVVPVADPSTWAHPPFSGYFDGTFLWGRGSSDDKNSLTALLSALEALLSRDDWTPKRTIVLAFGFDEETSGRRGAGTIAPFLEDRYGKDSMAMILDEGGMGLQVVDDTVYALPAVSEKGHVDIWFELRVLGGHSSIPFPHTGIGIIAEIVHALESHPYEPKLIEGSPVHDHFVCQARYSPHADRRLTRLVRQGDLKALVKELVRQGPATHYRLQTSQAVDLVEGGAKINAMPEVVRLGVNYRVAPQNSINEVKRNILKYIRPIVKRYRLDVDAFDGQTFGLGPDELEFGSDDNGDDDGFYYDVNYNGTLAIWSTQETQPAHTSPTSGKVWDLFSGTIQHTFGSKHRKVVPVGELMTGNTDTRHYLDLTRNVYRFVPTRQGESINIHTVNERIDMHSHMDACRFYYDLVRNFDRSDAGKTSWGYNEL</sequence>
<dbReference type="SUPFAM" id="SSF55031">
    <property type="entry name" value="Bacterial exopeptidase dimerisation domain"/>
    <property type="match status" value="1"/>
</dbReference>
<dbReference type="GO" id="GO:0043605">
    <property type="term" value="P:amide catabolic process"/>
    <property type="evidence" value="ECO:0007669"/>
    <property type="project" value="UniProtKB-ARBA"/>
</dbReference>
<dbReference type="InterPro" id="IPR036264">
    <property type="entry name" value="Bact_exopeptidase_dim_dom"/>
</dbReference>
<dbReference type="Gene3D" id="1.10.150.900">
    <property type="match status" value="1"/>
</dbReference>
<feature type="binding site" evidence="7">
    <location>
        <position position="179"/>
    </location>
    <ligand>
        <name>Zn(2+)</name>
        <dbReference type="ChEBI" id="CHEBI:29105"/>
        <label>1</label>
    </ligand>
</feature>
<keyword evidence="8" id="KW-0732">Signal</keyword>
<keyword evidence="10" id="KW-1185">Reference proteome</keyword>
<dbReference type="GO" id="GO:0043604">
    <property type="term" value="P:amide biosynthetic process"/>
    <property type="evidence" value="ECO:0007669"/>
    <property type="project" value="UniProtKB-ARBA"/>
</dbReference>
<dbReference type="GeneID" id="41977330"/>
<feature type="chain" id="PRO_5021327869" evidence="8">
    <location>
        <begin position="21"/>
        <end position="573"/>
    </location>
</feature>
<dbReference type="PROSITE" id="PS00758">
    <property type="entry name" value="ARGE_DAPE_CPG2_1"/>
    <property type="match status" value="1"/>
</dbReference>
<dbReference type="GO" id="GO:0051603">
    <property type="term" value="P:proteolysis involved in protein catabolic process"/>
    <property type="evidence" value="ECO:0007669"/>
    <property type="project" value="TreeGrafter"/>
</dbReference>
<proteinExistence type="inferred from homology"/>
<dbReference type="AlphaFoldDB" id="A0A507AQC9"/>
<dbReference type="PIRSF" id="PIRSF037217">
    <property type="entry name" value="Carboxypeptidase_S"/>
    <property type="match status" value="1"/>
</dbReference>
<evidence type="ECO:0000256" key="2">
    <source>
        <dbReference type="ARBA" id="ARBA00022670"/>
    </source>
</evidence>
<feature type="binding site" evidence="7">
    <location>
        <position position="243"/>
    </location>
    <ligand>
        <name>Zn(2+)</name>
        <dbReference type="ChEBI" id="CHEBI:29105"/>
        <label>2</label>
    </ligand>
</feature>
<dbReference type="PANTHER" id="PTHR45962:SF1">
    <property type="entry name" value="N-FATTY-ACYL-AMINO ACID SYNTHASE_HYDROLASE PM20D1"/>
    <property type="match status" value="1"/>
</dbReference>
<dbReference type="GO" id="GO:1990845">
    <property type="term" value="P:adaptive thermogenesis"/>
    <property type="evidence" value="ECO:0007669"/>
    <property type="project" value="UniProtKB-ARBA"/>
</dbReference>
<dbReference type="FunCoup" id="A0A507AQC9">
    <property type="interactions" value="27"/>
</dbReference>
<dbReference type="InParanoid" id="A0A507AQC9"/>
<dbReference type="GO" id="GO:0006520">
    <property type="term" value="P:amino acid metabolic process"/>
    <property type="evidence" value="ECO:0007669"/>
    <property type="project" value="UniProtKB-ARBA"/>
</dbReference>
<feature type="signal peptide" evidence="8">
    <location>
        <begin position="1"/>
        <end position="20"/>
    </location>
</feature>
<evidence type="ECO:0000256" key="3">
    <source>
        <dbReference type="ARBA" id="ARBA00022723"/>
    </source>
</evidence>
<protein>
    <submittedName>
        <fullName evidence="9">Uncharacterized protein</fullName>
    </submittedName>
</protein>
<name>A0A507AQC9_9PEZI</name>
<dbReference type="SUPFAM" id="SSF53187">
    <property type="entry name" value="Zn-dependent exopeptidases"/>
    <property type="match status" value="1"/>
</dbReference>
<dbReference type="FunFam" id="1.10.150.900:FF:000003">
    <property type="entry name" value="N-fatty-acyl-amino acid synthase/hydrolase PM20D1"/>
    <property type="match status" value="1"/>
</dbReference>
<dbReference type="EMBL" id="SKBQ01000075">
    <property type="protein sequence ID" value="TPX08694.1"/>
    <property type="molecule type" value="Genomic_DNA"/>
</dbReference>
<dbReference type="InterPro" id="IPR001261">
    <property type="entry name" value="ArgE/DapE_CS"/>
</dbReference>
<dbReference type="GO" id="GO:0005576">
    <property type="term" value="C:extracellular region"/>
    <property type="evidence" value="ECO:0007669"/>
    <property type="project" value="UniProtKB-ARBA"/>
</dbReference>
<dbReference type="InterPro" id="IPR047177">
    <property type="entry name" value="Pept_M20A"/>
</dbReference>
<dbReference type="GO" id="GO:0016810">
    <property type="term" value="F:hydrolase activity, acting on carbon-nitrogen (but not peptide) bonds"/>
    <property type="evidence" value="ECO:0007669"/>
    <property type="project" value="UniProtKB-ARBA"/>
</dbReference>
<evidence type="ECO:0000313" key="9">
    <source>
        <dbReference type="EMBL" id="TPX08694.1"/>
    </source>
</evidence>
<evidence type="ECO:0000256" key="6">
    <source>
        <dbReference type="PIRSR" id="PIRSR037217-1"/>
    </source>
</evidence>
<feature type="binding site" evidence="7">
    <location>
        <position position="533"/>
    </location>
    <ligand>
        <name>Zn(2+)</name>
        <dbReference type="ChEBI" id="CHEBI:29105"/>
        <label>1</label>
    </ligand>
</feature>
<comment type="caution">
    <text evidence="9">The sequence shown here is derived from an EMBL/GenBank/DDBJ whole genome shotgun (WGS) entry which is preliminary data.</text>
</comment>
<accession>A0A507AQC9</accession>
<organism evidence="9 10">
    <name type="scientific">Thyridium curvatum</name>
    <dbReference type="NCBI Taxonomy" id="1093900"/>
    <lineage>
        <taxon>Eukaryota</taxon>
        <taxon>Fungi</taxon>
        <taxon>Dikarya</taxon>
        <taxon>Ascomycota</taxon>
        <taxon>Pezizomycotina</taxon>
        <taxon>Sordariomycetes</taxon>
        <taxon>Sordariomycetidae</taxon>
        <taxon>Thyridiales</taxon>
        <taxon>Thyridiaceae</taxon>
        <taxon>Thyridium</taxon>
    </lineage>
</organism>
<feature type="active site" evidence="6">
    <location>
        <position position="148"/>
    </location>
</feature>
<keyword evidence="5 7" id="KW-0862">Zinc</keyword>
<gene>
    <name evidence="9" type="ORF">E0L32_009883</name>
</gene>
<evidence type="ECO:0000256" key="4">
    <source>
        <dbReference type="ARBA" id="ARBA00022801"/>
    </source>
</evidence>
<dbReference type="RefSeq" id="XP_030990405.1">
    <property type="nucleotide sequence ID" value="XM_031144894.1"/>
</dbReference>
<dbReference type="Gene3D" id="3.40.630.10">
    <property type="entry name" value="Zn peptidases"/>
    <property type="match status" value="1"/>
</dbReference>
<evidence type="ECO:0000256" key="8">
    <source>
        <dbReference type="SAM" id="SignalP"/>
    </source>
</evidence>
<keyword evidence="2" id="KW-0645">Protease</keyword>
<evidence type="ECO:0000256" key="5">
    <source>
        <dbReference type="ARBA" id="ARBA00022833"/>
    </source>
</evidence>
<dbReference type="GO" id="GO:0006629">
    <property type="term" value="P:lipid metabolic process"/>
    <property type="evidence" value="ECO:0007669"/>
    <property type="project" value="UniProtKB-ARBA"/>
</dbReference>
<dbReference type="InterPro" id="IPR002933">
    <property type="entry name" value="Peptidase_M20"/>
</dbReference>
<dbReference type="InterPro" id="IPR017141">
    <property type="entry name" value="Pept_M20_carboxypep"/>
</dbReference>
<dbReference type="Pfam" id="PF01546">
    <property type="entry name" value="Peptidase_M20"/>
    <property type="match status" value="1"/>
</dbReference>
<dbReference type="FunFam" id="3.40.630.10:FF:000027">
    <property type="entry name" value="N-fatty-acyl-amino acid synthase/hydrolase PM20D1"/>
    <property type="match status" value="1"/>
</dbReference>
<feature type="active site" description="Proton acceptor" evidence="6">
    <location>
        <position position="214"/>
    </location>
</feature>
<dbReference type="Proteomes" id="UP000319257">
    <property type="component" value="Unassembled WGS sequence"/>
</dbReference>
<dbReference type="GO" id="GO:0004181">
    <property type="term" value="F:metallocarboxypeptidase activity"/>
    <property type="evidence" value="ECO:0007669"/>
    <property type="project" value="InterPro"/>
</dbReference>
<feature type="binding site" evidence="7">
    <location>
        <position position="146"/>
    </location>
    <ligand>
        <name>Zn(2+)</name>
        <dbReference type="ChEBI" id="CHEBI:29105"/>
        <label>2</label>
    </ligand>
</feature>
<reference evidence="9 10" key="1">
    <citation type="submission" date="2019-06" db="EMBL/GenBank/DDBJ databases">
        <title>Draft genome sequence of the filamentous fungus Phialemoniopsis curvata isolated from diesel fuel.</title>
        <authorList>
            <person name="Varaljay V.A."/>
            <person name="Lyon W.J."/>
            <person name="Crouch A.L."/>
            <person name="Drake C.E."/>
            <person name="Hollomon J.M."/>
            <person name="Nadeau L.J."/>
            <person name="Nunn H.S."/>
            <person name="Stevenson B.S."/>
            <person name="Bojanowski C.L."/>
            <person name="Crookes-Goodson W.J."/>
        </authorList>
    </citation>
    <scope>NUCLEOTIDE SEQUENCE [LARGE SCALE GENOMIC DNA]</scope>
    <source>
        <strain evidence="9 10">D216</strain>
    </source>
</reference>
<keyword evidence="4" id="KW-0378">Hydrolase</keyword>
<dbReference type="OrthoDB" id="3064516at2759"/>
<dbReference type="GO" id="GO:0000328">
    <property type="term" value="C:fungal-type vacuole lumen"/>
    <property type="evidence" value="ECO:0007669"/>
    <property type="project" value="TreeGrafter"/>
</dbReference>
<feature type="binding site" evidence="7">
    <location>
        <position position="179"/>
    </location>
    <ligand>
        <name>Zn(2+)</name>
        <dbReference type="ChEBI" id="CHEBI:29105"/>
        <label>2</label>
    </ligand>
</feature>
<keyword evidence="3 7" id="KW-0479">Metal-binding</keyword>
<dbReference type="GO" id="GO:0046872">
    <property type="term" value="F:metal ion binding"/>
    <property type="evidence" value="ECO:0007669"/>
    <property type="project" value="UniProtKB-KW"/>
</dbReference>
<dbReference type="PANTHER" id="PTHR45962">
    <property type="entry name" value="N-FATTY-ACYL-AMINO ACID SYNTHASE/HYDROLASE PM20D1"/>
    <property type="match status" value="1"/>
</dbReference>